<evidence type="ECO:0000313" key="4">
    <source>
        <dbReference type="Proteomes" id="UP000809829"/>
    </source>
</evidence>
<evidence type="ECO:0000313" key="3">
    <source>
        <dbReference type="EMBL" id="MBM7704177.1"/>
    </source>
</evidence>
<name>A0ABS2QXN0_9BACI</name>
<evidence type="ECO:0000256" key="1">
    <source>
        <dbReference type="SAM" id="Phobius"/>
    </source>
</evidence>
<comment type="caution">
    <text evidence="3">The sequence shown here is derived from an EMBL/GenBank/DDBJ whole genome shotgun (WGS) entry which is preliminary data.</text>
</comment>
<reference evidence="3 4" key="1">
    <citation type="submission" date="2021-01" db="EMBL/GenBank/DDBJ databases">
        <title>Genomic Encyclopedia of Type Strains, Phase IV (KMG-IV): sequencing the most valuable type-strain genomes for metagenomic binning, comparative biology and taxonomic classification.</title>
        <authorList>
            <person name="Goeker M."/>
        </authorList>
    </citation>
    <scope>NUCLEOTIDE SEQUENCE [LARGE SCALE GENOMIC DNA]</scope>
    <source>
        <strain evidence="3 4">DSM 104297</strain>
    </source>
</reference>
<evidence type="ECO:0000259" key="2">
    <source>
        <dbReference type="Pfam" id="PF01926"/>
    </source>
</evidence>
<organism evidence="3 4">
    <name type="scientific">Priestia iocasae</name>
    <dbReference type="NCBI Taxonomy" id="2291674"/>
    <lineage>
        <taxon>Bacteria</taxon>
        <taxon>Bacillati</taxon>
        <taxon>Bacillota</taxon>
        <taxon>Bacilli</taxon>
        <taxon>Bacillales</taxon>
        <taxon>Bacillaceae</taxon>
        <taxon>Priestia</taxon>
    </lineage>
</organism>
<protein>
    <submittedName>
        <fullName evidence="3">Uncharacterized protein (DUF697 family)/predicted GTPase</fullName>
    </submittedName>
</protein>
<dbReference type="Gene3D" id="3.40.50.300">
    <property type="entry name" value="P-loop containing nucleotide triphosphate hydrolases"/>
    <property type="match status" value="1"/>
</dbReference>
<proteinExistence type="predicted"/>
<dbReference type="EMBL" id="JAFBFC010000005">
    <property type="protein sequence ID" value="MBM7704177.1"/>
    <property type="molecule type" value="Genomic_DNA"/>
</dbReference>
<keyword evidence="1" id="KW-0812">Transmembrane</keyword>
<keyword evidence="1" id="KW-0472">Membrane</keyword>
<dbReference type="PANTHER" id="PTHR42714:SF2">
    <property type="entry name" value="TRNA MODIFICATION GTPASE GTPBP3, MITOCHONDRIAL"/>
    <property type="match status" value="1"/>
</dbReference>
<dbReference type="InterPro" id="IPR027417">
    <property type="entry name" value="P-loop_NTPase"/>
</dbReference>
<dbReference type="PANTHER" id="PTHR42714">
    <property type="entry name" value="TRNA MODIFICATION GTPASE GTPBP3"/>
    <property type="match status" value="1"/>
</dbReference>
<dbReference type="SUPFAM" id="SSF52540">
    <property type="entry name" value="P-loop containing nucleoside triphosphate hydrolases"/>
    <property type="match status" value="1"/>
</dbReference>
<dbReference type="Pfam" id="PF01926">
    <property type="entry name" value="MMR_HSR1"/>
    <property type="match status" value="1"/>
</dbReference>
<feature type="domain" description="G" evidence="2">
    <location>
        <begin position="65"/>
        <end position="185"/>
    </location>
</feature>
<sequence>MIDKKLFETRLNRIINLYDDLDNLIETLPVKLPEGAKEQVKKIIFSNKEINDVIAGFKERRPPRLILVGRTGVGKSSLINAIFGKYIAKTSPVEIGTNQLSRYNYEIEGDILFEVIDTRGIAESTNEKETTAEEDFKNAIEDFDPDAVLFLSDATERARMDEDVDYIKKLYKEIGTEIPLVTVLTHVDDLEPSRIKEPEKYTSSKLRNIQDKKVQMEKLLKNLNVACSTVIPVSTYIEWNKEDPHLLSVQEQQELTIDFDGRYNIGELIDFLENNIDFRASIYLMMTTRIDTAIRKISNLIINGFAIASSTIALTPIPFSDIAILVPIQLILVIFIAYLSGSDIDKDTAKEFLLSIGGVGALGYGLRTFAQQGGKLLNLVFPGAGSAVSGTLAFSGTYAIGKTAQAYYIDKKGTDELDTIMKKASEEGKDKAPE</sequence>
<accession>A0ABS2QXN0</accession>
<feature type="transmembrane region" description="Helical" evidence="1">
    <location>
        <begin position="297"/>
        <end position="316"/>
    </location>
</feature>
<dbReference type="InterPro" id="IPR006073">
    <property type="entry name" value="GTP-bd"/>
</dbReference>
<keyword evidence="1" id="KW-1133">Transmembrane helix</keyword>
<dbReference type="RefSeq" id="WP_205188183.1">
    <property type="nucleotide sequence ID" value="NZ_JAFBFC010000005.1"/>
</dbReference>
<keyword evidence="4" id="KW-1185">Reference proteome</keyword>
<feature type="transmembrane region" description="Helical" evidence="1">
    <location>
        <begin position="322"/>
        <end position="340"/>
    </location>
</feature>
<feature type="transmembrane region" description="Helical" evidence="1">
    <location>
        <begin position="376"/>
        <end position="401"/>
    </location>
</feature>
<gene>
    <name evidence="3" type="ORF">JOC83_003027</name>
</gene>
<feature type="transmembrane region" description="Helical" evidence="1">
    <location>
        <begin position="352"/>
        <end position="370"/>
    </location>
</feature>
<dbReference type="Proteomes" id="UP000809829">
    <property type="component" value="Unassembled WGS sequence"/>
</dbReference>